<dbReference type="AlphaFoldDB" id="A0A0F9MLF2"/>
<dbReference type="EMBL" id="LAZR01004495">
    <property type="protein sequence ID" value="KKN08095.1"/>
    <property type="molecule type" value="Genomic_DNA"/>
</dbReference>
<comment type="caution">
    <text evidence="2">The sequence shown here is derived from an EMBL/GenBank/DDBJ whole genome shotgun (WGS) entry which is preliminary data.</text>
</comment>
<feature type="region of interest" description="Disordered" evidence="1">
    <location>
        <begin position="445"/>
        <end position="464"/>
    </location>
</feature>
<feature type="compositionally biased region" description="Low complexity" evidence="1">
    <location>
        <begin position="371"/>
        <end position="389"/>
    </location>
</feature>
<gene>
    <name evidence="2" type="ORF">LCGC14_1060200</name>
</gene>
<name>A0A0F9MLF2_9ZZZZ</name>
<organism evidence="2">
    <name type="scientific">marine sediment metagenome</name>
    <dbReference type="NCBI Taxonomy" id="412755"/>
    <lineage>
        <taxon>unclassified sequences</taxon>
        <taxon>metagenomes</taxon>
        <taxon>ecological metagenomes</taxon>
    </lineage>
</organism>
<feature type="compositionally biased region" description="Acidic residues" evidence="1">
    <location>
        <begin position="229"/>
        <end position="239"/>
    </location>
</feature>
<protein>
    <submittedName>
        <fullName evidence="2">Uncharacterized protein</fullName>
    </submittedName>
</protein>
<evidence type="ECO:0000256" key="1">
    <source>
        <dbReference type="SAM" id="MobiDB-lite"/>
    </source>
</evidence>
<feature type="compositionally biased region" description="Basic and acidic residues" evidence="1">
    <location>
        <begin position="217"/>
        <end position="228"/>
    </location>
</feature>
<feature type="compositionally biased region" description="Basic and acidic residues" evidence="1">
    <location>
        <begin position="248"/>
        <end position="258"/>
    </location>
</feature>
<sequence length="471" mass="52412">MSIQSQFKFVQPINFFELEEKGQKRFFIKGDFSNTEKDLVNDICTMACLKSMIEQMKSRSIKLDFEHESIRGESNLEKEANKTRLPVGKAIEANMRGSSAEAVWELNEGYKKFNSNGDIVMDIKDIKANIKSEMLDAFSIGYIPTKFNFVMKDGEQVRMLDEIRVISIALTGSAINTGAQIKHVFAKSLTALEEFEKERKANPEIEDEVEVKATSPQERRTRARKEAIKEDDDDDDEEDSNGKKKKKEEKAYEPDGAHAHTTQKPLGLHNHPEIENQIRIQVDMLYNRVNFLSERLFETVEDSAEPAMVAVKSKLIESKSFNVGGQDKLFRDGKEIDPKTNQPYSSPLGDSKIKLEDNNMSDEDNAKKPVEGQPAEGAPAPAEGKPAEGTDSQPEGTKAPEGEGSQPAAPAEEKAMSEIKSLKDQIAELKSTVDVVMKALSKSIGGTAVQDTNPQLDLTEGGPQHVLELCR</sequence>
<evidence type="ECO:0000313" key="2">
    <source>
        <dbReference type="EMBL" id="KKN08095.1"/>
    </source>
</evidence>
<reference evidence="2" key="1">
    <citation type="journal article" date="2015" name="Nature">
        <title>Complex archaea that bridge the gap between prokaryotes and eukaryotes.</title>
        <authorList>
            <person name="Spang A."/>
            <person name="Saw J.H."/>
            <person name="Jorgensen S.L."/>
            <person name="Zaremba-Niedzwiedzka K."/>
            <person name="Martijn J."/>
            <person name="Lind A.E."/>
            <person name="van Eijk R."/>
            <person name="Schleper C."/>
            <person name="Guy L."/>
            <person name="Ettema T.J."/>
        </authorList>
    </citation>
    <scope>NUCLEOTIDE SEQUENCE</scope>
</reference>
<proteinExistence type="predicted"/>
<accession>A0A0F9MLF2</accession>
<feature type="region of interest" description="Disordered" evidence="1">
    <location>
        <begin position="198"/>
        <end position="270"/>
    </location>
</feature>
<feature type="compositionally biased region" description="Basic and acidic residues" evidence="1">
    <location>
        <begin position="328"/>
        <end position="338"/>
    </location>
</feature>
<feature type="region of interest" description="Disordered" evidence="1">
    <location>
        <begin position="325"/>
        <end position="419"/>
    </location>
</feature>